<dbReference type="Pfam" id="PF13424">
    <property type="entry name" value="TPR_12"/>
    <property type="match status" value="2"/>
</dbReference>
<dbReference type="InterPro" id="IPR008271">
    <property type="entry name" value="Ser/Thr_kinase_AS"/>
</dbReference>
<keyword evidence="3" id="KW-0418">Kinase</keyword>
<dbReference type="SMART" id="SM00220">
    <property type="entry name" value="S_TKc"/>
    <property type="match status" value="1"/>
</dbReference>
<reference evidence="7 8" key="1">
    <citation type="submission" date="2019-01" db="EMBL/GenBank/DDBJ databases">
        <authorList>
            <person name="Chen W.-M."/>
        </authorList>
    </citation>
    <scope>NUCLEOTIDE SEQUENCE [LARGE SCALE GENOMIC DNA]</scope>
    <source>
        <strain evidence="7 8">ICH-3</strain>
    </source>
</reference>
<accession>A0A437K141</accession>
<dbReference type="PROSITE" id="PS00108">
    <property type="entry name" value="PROTEIN_KINASE_ST"/>
    <property type="match status" value="1"/>
</dbReference>
<keyword evidence="4 5" id="KW-0067">ATP-binding</keyword>
<sequence length="810" mass="86114">MPDNPSLAETDRPTWPQVEPWLDRALAVPDKERLTWLKAQALPPALHDELVALLQAEAGSRGLYAAADVDAAPAAPAALASGTRVGAWRVVGLIGRGGSGEVYRVERADGSYQQQAALKLLHTADDADERRRFAAERHTLARLQVPGIVRLLDAGSHDGHPWAVTELIDGQPLDAAGDALDLPGRMVLLRRVVGVVATAHAGGVVHRDLKPANVLVDADGAPHLLDFGLARRDTGSIDGEVTQTLSLRLTPDWCAPEQLTGGVAGPPADVFALGVLAYRLLAGRLPWTLAGPGMQRALQRLQQLDQSPLPPSHGQPPAVRQALRGDLDAIVARCLAREPGQRYADAAALAEDLDRHARGLPVRARGDAAPYVLGRLLRRHRMVAGASAAVVLSLAGGLGATAWMAHRAAQERDVAQAEARISRGVRDLVITLLRDVQAQPPGERQPPSAVLARNAERLSATLADDPQGRDTLLAMAQLYYQLNDYVGAAALYERLLADTAAIAPEQQAQAEAEWAQCLWRMGRADEAGAPLARAQAFWATDPSRWRLRLAESRHLQAQLARHAGDAAGAIALLEQALATQREALGPAHVEVAVTMNNLAFTRHQTGDRDGARSGYQAAWALWEQLGDTDGPDALGLLNNWAVLEMQAGQTAEAERLWQRAVDLHRAHLPPSAEQAALLNNLGKLRLRRGDAAGAEPLLAEAVAQATRFAGPASPHAMAALQGLAEALAALGREGEGLQVLADIETRAAGAPPLAQAMPDLAWARWHALAGRWPEAHARADAAQARLQALGAAGAGHLAQLKALRGGWPAR</sequence>
<dbReference type="Gene3D" id="1.10.510.10">
    <property type="entry name" value="Transferase(Phosphotransferase) domain 1"/>
    <property type="match status" value="1"/>
</dbReference>
<dbReference type="InterPro" id="IPR000719">
    <property type="entry name" value="Prot_kinase_dom"/>
</dbReference>
<evidence type="ECO:0000259" key="6">
    <source>
        <dbReference type="PROSITE" id="PS50011"/>
    </source>
</evidence>
<dbReference type="PROSITE" id="PS50011">
    <property type="entry name" value="PROTEIN_KINASE_DOM"/>
    <property type="match status" value="1"/>
</dbReference>
<evidence type="ECO:0000256" key="2">
    <source>
        <dbReference type="ARBA" id="ARBA00022741"/>
    </source>
</evidence>
<dbReference type="Gene3D" id="3.30.200.20">
    <property type="entry name" value="Phosphorylase Kinase, domain 1"/>
    <property type="match status" value="1"/>
</dbReference>
<name>A0A437K141_9BURK</name>
<dbReference type="EMBL" id="SACT01000001">
    <property type="protein sequence ID" value="RVT53994.1"/>
    <property type="molecule type" value="Genomic_DNA"/>
</dbReference>
<dbReference type="AlphaFoldDB" id="A0A437K141"/>
<dbReference type="Pfam" id="PF00069">
    <property type="entry name" value="Pkinase"/>
    <property type="match status" value="1"/>
</dbReference>
<dbReference type="OrthoDB" id="9801841at2"/>
<evidence type="ECO:0000256" key="4">
    <source>
        <dbReference type="ARBA" id="ARBA00022840"/>
    </source>
</evidence>
<evidence type="ECO:0000313" key="8">
    <source>
        <dbReference type="Proteomes" id="UP000288178"/>
    </source>
</evidence>
<evidence type="ECO:0000256" key="5">
    <source>
        <dbReference type="PROSITE-ProRule" id="PRU10141"/>
    </source>
</evidence>
<dbReference type="PANTHER" id="PTHR43289">
    <property type="entry name" value="MITOGEN-ACTIVATED PROTEIN KINASE KINASE KINASE 20-RELATED"/>
    <property type="match status" value="1"/>
</dbReference>
<dbReference type="InterPro" id="IPR011990">
    <property type="entry name" value="TPR-like_helical_dom_sf"/>
</dbReference>
<feature type="binding site" evidence="5">
    <location>
        <position position="119"/>
    </location>
    <ligand>
        <name>ATP</name>
        <dbReference type="ChEBI" id="CHEBI:30616"/>
    </ligand>
</feature>
<evidence type="ECO:0000256" key="3">
    <source>
        <dbReference type="ARBA" id="ARBA00022777"/>
    </source>
</evidence>
<dbReference type="InterPro" id="IPR011009">
    <property type="entry name" value="Kinase-like_dom_sf"/>
</dbReference>
<evidence type="ECO:0000256" key="1">
    <source>
        <dbReference type="ARBA" id="ARBA00022679"/>
    </source>
</evidence>
<dbReference type="InterPro" id="IPR019734">
    <property type="entry name" value="TPR_rpt"/>
</dbReference>
<dbReference type="SUPFAM" id="SSF48452">
    <property type="entry name" value="TPR-like"/>
    <property type="match status" value="1"/>
</dbReference>
<dbReference type="CDD" id="cd14014">
    <property type="entry name" value="STKc_PknB_like"/>
    <property type="match status" value="1"/>
</dbReference>
<feature type="domain" description="Protein kinase" evidence="6">
    <location>
        <begin position="88"/>
        <end position="359"/>
    </location>
</feature>
<organism evidence="7 8">
    <name type="scientific">Rubrivivax albus</name>
    <dbReference type="NCBI Taxonomy" id="2499835"/>
    <lineage>
        <taxon>Bacteria</taxon>
        <taxon>Pseudomonadati</taxon>
        <taxon>Pseudomonadota</taxon>
        <taxon>Betaproteobacteria</taxon>
        <taxon>Burkholderiales</taxon>
        <taxon>Sphaerotilaceae</taxon>
        <taxon>Rubrivivax</taxon>
    </lineage>
</organism>
<gene>
    <name evidence="7" type="ORF">ENE75_03715</name>
</gene>
<dbReference type="InterPro" id="IPR017441">
    <property type="entry name" value="Protein_kinase_ATP_BS"/>
</dbReference>
<proteinExistence type="predicted"/>
<dbReference type="RefSeq" id="WP_128195724.1">
    <property type="nucleotide sequence ID" value="NZ_SACT01000001.1"/>
</dbReference>
<dbReference type="PROSITE" id="PS00107">
    <property type="entry name" value="PROTEIN_KINASE_ATP"/>
    <property type="match status" value="1"/>
</dbReference>
<dbReference type="GO" id="GO:0005524">
    <property type="term" value="F:ATP binding"/>
    <property type="evidence" value="ECO:0007669"/>
    <property type="project" value="UniProtKB-UniRule"/>
</dbReference>
<keyword evidence="2 5" id="KW-0547">Nucleotide-binding</keyword>
<comment type="caution">
    <text evidence="7">The sequence shown here is derived from an EMBL/GenBank/DDBJ whole genome shotgun (WGS) entry which is preliminary data.</text>
</comment>
<dbReference type="GO" id="GO:0004674">
    <property type="term" value="F:protein serine/threonine kinase activity"/>
    <property type="evidence" value="ECO:0007669"/>
    <property type="project" value="TreeGrafter"/>
</dbReference>
<dbReference type="SUPFAM" id="SSF56112">
    <property type="entry name" value="Protein kinase-like (PK-like)"/>
    <property type="match status" value="1"/>
</dbReference>
<protein>
    <submittedName>
        <fullName evidence="7">Tetratricopeptide repeat protein</fullName>
    </submittedName>
</protein>
<keyword evidence="8" id="KW-1185">Reference proteome</keyword>
<dbReference type="Proteomes" id="UP000288178">
    <property type="component" value="Unassembled WGS sequence"/>
</dbReference>
<dbReference type="PANTHER" id="PTHR43289:SF34">
    <property type="entry name" value="SERINE_THREONINE-PROTEIN KINASE YBDM-RELATED"/>
    <property type="match status" value="1"/>
</dbReference>
<dbReference type="SMART" id="SM00028">
    <property type="entry name" value="TPR"/>
    <property type="match status" value="5"/>
</dbReference>
<evidence type="ECO:0000313" key="7">
    <source>
        <dbReference type="EMBL" id="RVT53994.1"/>
    </source>
</evidence>
<dbReference type="Gene3D" id="1.25.40.10">
    <property type="entry name" value="Tetratricopeptide repeat domain"/>
    <property type="match status" value="2"/>
</dbReference>
<keyword evidence="1" id="KW-0808">Transferase</keyword>